<comment type="caution">
    <text evidence="1">The sequence shown here is derived from an EMBL/GenBank/DDBJ whole genome shotgun (WGS) entry which is preliminary data.</text>
</comment>
<reference evidence="1" key="1">
    <citation type="submission" date="2022-11" db="EMBL/GenBank/DDBJ databases">
        <title>Genome Sequence of Boeremia exigua.</title>
        <authorList>
            <person name="Buettner E."/>
        </authorList>
    </citation>
    <scope>NUCLEOTIDE SEQUENCE</scope>
    <source>
        <strain evidence="1">CU02</strain>
    </source>
</reference>
<accession>A0ACC2IBH2</accession>
<dbReference type="Proteomes" id="UP001153331">
    <property type="component" value="Unassembled WGS sequence"/>
</dbReference>
<proteinExistence type="predicted"/>
<organism evidence="1 2">
    <name type="scientific">Boeremia exigua</name>
    <dbReference type="NCBI Taxonomy" id="749465"/>
    <lineage>
        <taxon>Eukaryota</taxon>
        <taxon>Fungi</taxon>
        <taxon>Dikarya</taxon>
        <taxon>Ascomycota</taxon>
        <taxon>Pezizomycotina</taxon>
        <taxon>Dothideomycetes</taxon>
        <taxon>Pleosporomycetidae</taxon>
        <taxon>Pleosporales</taxon>
        <taxon>Pleosporineae</taxon>
        <taxon>Didymellaceae</taxon>
        <taxon>Boeremia</taxon>
    </lineage>
</organism>
<protein>
    <submittedName>
        <fullName evidence="1">Uncharacterized protein</fullName>
    </submittedName>
</protein>
<gene>
    <name evidence="1" type="ORF">OPT61_g5147</name>
</gene>
<sequence length="402" mass="45614">MADRFKDIVPEYLSDPEYFNFFFRFDTKLGSGCDGEVTGYFHIPTGRTIAVKTPRPNDFVAYQIIQREAKVLAHIGKSRTQENIAHMLAYQPEFGKTRCPAMFSECADFGDLLEYRHAWQEQQAACEEPWGIAEATVWKLFKDMALALDFLHNECGFVHRDVKPGNILVTCPPNERSEWVPTVPLFKLCDFSRAVEYPAPDGKIHHWAGTLTYAPPPCERHSSEPARPAGDMWSLGATLQEFALGVGPSRSRKSMICSLLLENMPIPDNEIMWSLPEYEFVFWAQYRPLNLSAFALNLYDLDELVPECYEPFSNMLEHWYKKLFTINDTQRVTSAELVRDMVPRVDKYIVAANDNAEEKDGADGVPTRRSVALSTPAPTRTVIEGGDCFVALAKAPSYKDRT</sequence>
<keyword evidence="2" id="KW-1185">Reference proteome</keyword>
<evidence type="ECO:0000313" key="2">
    <source>
        <dbReference type="Proteomes" id="UP001153331"/>
    </source>
</evidence>
<evidence type="ECO:0000313" key="1">
    <source>
        <dbReference type="EMBL" id="KAJ8112495.1"/>
    </source>
</evidence>
<name>A0ACC2IBH2_9PLEO</name>
<dbReference type="EMBL" id="JAPHNI010000320">
    <property type="protein sequence ID" value="KAJ8112495.1"/>
    <property type="molecule type" value="Genomic_DNA"/>
</dbReference>